<evidence type="ECO:0000256" key="1">
    <source>
        <dbReference type="SAM" id="MobiDB-lite"/>
    </source>
</evidence>
<name>A0A5B7DYS4_PORTR</name>
<feature type="region of interest" description="Disordered" evidence="1">
    <location>
        <begin position="133"/>
        <end position="160"/>
    </location>
</feature>
<sequence length="300" mass="31743">MAPSTLTRSPSSSVESGREVRLSVSVCEGSHAGLTVVQAEVPATGRGDILCTRVLVLVDVLVTICSPFLFHEALVTVPEKTFSATPLTLDLPTSAPESHSIRLLEATLETESTEGEVTLSEDSGGFVDSIETKEAKDTSGSEGGTEGQNSSPSVDPKSLREACTNTSSLCPTAGGRIPFWGFLLPSLLPELTDRSTSASGVLRPAGELRSRSSTLLSMAWSGDWPASAPSTASRMGTKAKPPLSAHSRVSMSEPLEDNPSQEFLLFALEFGFCLYPTVSSVHIPVTVAQLLLDYPEFLLN</sequence>
<dbReference type="AlphaFoldDB" id="A0A5B7DYS4"/>
<dbReference type="Proteomes" id="UP000324222">
    <property type="component" value="Unassembled WGS sequence"/>
</dbReference>
<evidence type="ECO:0000313" key="3">
    <source>
        <dbReference type="Proteomes" id="UP000324222"/>
    </source>
</evidence>
<gene>
    <name evidence="2" type="ORF">E2C01_019288</name>
</gene>
<keyword evidence="3" id="KW-1185">Reference proteome</keyword>
<accession>A0A5B7DYS4</accession>
<reference evidence="2 3" key="1">
    <citation type="submission" date="2019-05" db="EMBL/GenBank/DDBJ databases">
        <title>Another draft genome of Portunus trituberculatus and its Hox gene families provides insights of decapod evolution.</title>
        <authorList>
            <person name="Jeong J.-H."/>
            <person name="Song I."/>
            <person name="Kim S."/>
            <person name="Choi T."/>
            <person name="Kim D."/>
            <person name="Ryu S."/>
            <person name="Kim W."/>
        </authorList>
    </citation>
    <scope>NUCLEOTIDE SEQUENCE [LARGE SCALE GENOMIC DNA]</scope>
    <source>
        <tissue evidence="2">Muscle</tissue>
    </source>
</reference>
<comment type="caution">
    <text evidence="2">The sequence shown here is derived from an EMBL/GenBank/DDBJ whole genome shotgun (WGS) entry which is preliminary data.</text>
</comment>
<organism evidence="2 3">
    <name type="scientific">Portunus trituberculatus</name>
    <name type="common">Swimming crab</name>
    <name type="synonym">Neptunus trituberculatus</name>
    <dbReference type="NCBI Taxonomy" id="210409"/>
    <lineage>
        <taxon>Eukaryota</taxon>
        <taxon>Metazoa</taxon>
        <taxon>Ecdysozoa</taxon>
        <taxon>Arthropoda</taxon>
        <taxon>Crustacea</taxon>
        <taxon>Multicrustacea</taxon>
        <taxon>Malacostraca</taxon>
        <taxon>Eumalacostraca</taxon>
        <taxon>Eucarida</taxon>
        <taxon>Decapoda</taxon>
        <taxon>Pleocyemata</taxon>
        <taxon>Brachyura</taxon>
        <taxon>Eubrachyura</taxon>
        <taxon>Portunoidea</taxon>
        <taxon>Portunidae</taxon>
        <taxon>Portuninae</taxon>
        <taxon>Portunus</taxon>
    </lineage>
</organism>
<proteinExistence type="predicted"/>
<evidence type="ECO:0000313" key="2">
    <source>
        <dbReference type="EMBL" id="MPC26156.1"/>
    </source>
</evidence>
<protein>
    <submittedName>
        <fullName evidence="2">Uncharacterized protein</fullName>
    </submittedName>
</protein>
<dbReference type="EMBL" id="VSRR010001562">
    <property type="protein sequence ID" value="MPC26156.1"/>
    <property type="molecule type" value="Genomic_DNA"/>
</dbReference>
<feature type="region of interest" description="Disordered" evidence="1">
    <location>
        <begin position="229"/>
        <end position="254"/>
    </location>
</feature>